<dbReference type="GO" id="GO:0005739">
    <property type="term" value="C:mitochondrion"/>
    <property type="evidence" value="ECO:0007669"/>
    <property type="project" value="TreeGrafter"/>
</dbReference>
<evidence type="ECO:0000256" key="9">
    <source>
        <dbReference type="ARBA" id="ARBA00033094"/>
    </source>
</evidence>
<keyword evidence="7" id="KW-0411">Iron-sulfur</keyword>
<dbReference type="GO" id="GO:0004109">
    <property type="term" value="F:coproporphyrinogen oxidase activity"/>
    <property type="evidence" value="ECO:0007669"/>
    <property type="project" value="InterPro"/>
</dbReference>
<dbReference type="Pfam" id="PF04055">
    <property type="entry name" value="Radical_SAM"/>
    <property type="match status" value="1"/>
</dbReference>
<dbReference type="SFLD" id="SFLDF00562">
    <property type="entry name" value="HemN-like__clustered_with_heat"/>
    <property type="match status" value="1"/>
</dbReference>
<dbReference type="SFLD" id="SFLDS00029">
    <property type="entry name" value="Radical_SAM"/>
    <property type="match status" value="2"/>
</dbReference>
<evidence type="ECO:0000256" key="8">
    <source>
        <dbReference type="ARBA" id="ARBA00023186"/>
    </source>
</evidence>
<dbReference type="PANTHER" id="PTHR13932">
    <property type="entry name" value="COPROPORPHYRINIGEN III OXIDASE"/>
    <property type="match status" value="1"/>
</dbReference>
<feature type="domain" description="Radical SAM core" evidence="11">
    <location>
        <begin position="20"/>
        <end position="268"/>
    </location>
</feature>
<evidence type="ECO:0000256" key="6">
    <source>
        <dbReference type="ARBA" id="ARBA00023004"/>
    </source>
</evidence>
<keyword evidence="5" id="KW-0479">Metal-binding</keyword>
<dbReference type="GO" id="GO:0046872">
    <property type="term" value="F:metal ion binding"/>
    <property type="evidence" value="ECO:0007669"/>
    <property type="project" value="UniProtKB-KW"/>
</dbReference>
<dbReference type="GO" id="GO:0006779">
    <property type="term" value="P:porphyrin-containing compound biosynthetic process"/>
    <property type="evidence" value="ECO:0007669"/>
    <property type="project" value="InterPro"/>
</dbReference>
<dbReference type="InterPro" id="IPR058240">
    <property type="entry name" value="rSAM_sf"/>
</dbReference>
<dbReference type="SFLD" id="SFLDG01065">
    <property type="entry name" value="anaerobic_coproporphyrinogen-I"/>
    <property type="match status" value="2"/>
</dbReference>
<dbReference type="Pfam" id="PF06969">
    <property type="entry name" value="HemN_C"/>
    <property type="match status" value="1"/>
</dbReference>
<dbReference type="InterPro" id="IPR010723">
    <property type="entry name" value="HemN_C"/>
</dbReference>
<proteinExistence type="inferred from homology"/>
<evidence type="ECO:0000313" key="12">
    <source>
        <dbReference type="EMBL" id="KAK3775025.1"/>
    </source>
</evidence>
<evidence type="ECO:0000256" key="4">
    <source>
        <dbReference type="ARBA" id="ARBA00022691"/>
    </source>
</evidence>
<evidence type="ECO:0000313" key="13">
    <source>
        <dbReference type="Proteomes" id="UP001283361"/>
    </source>
</evidence>
<evidence type="ECO:0000256" key="10">
    <source>
        <dbReference type="ARBA" id="ARBA00045130"/>
    </source>
</evidence>
<evidence type="ECO:0000256" key="2">
    <source>
        <dbReference type="ARBA" id="ARBA00014678"/>
    </source>
</evidence>
<dbReference type="AlphaFoldDB" id="A0AAE0ZT05"/>
<dbReference type="PANTHER" id="PTHR13932:SF5">
    <property type="entry name" value="RADICAL S-ADENOSYL METHIONINE DOMAIN-CONTAINING PROTEIN 1, MITOCHONDRIAL"/>
    <property type="match status" value="1"/>
</dbReference>
<keyword evidence="6" id="KW-0408">Iron</keyword>
<dbReference type="InterPro" id="IPR004559">
    <property type="entry name" value="HemW-like"/>
</dbReference>
<gene>
    <name evidence="12" type="ORF">RRG08_019400</name>
</gene>
<dbReference type="InterPro" id="IPR034505">
    <property type="entry name" value="Coproporphyrinogen-III_oxidase"/>
</dbReference>
<accession>A0AAE0ZT05</accession>
<evidence type="ECO:0000259" key="11">
    <source>
        <dbReference type="PROSITE" id="PS51918"/>
    </source>
</evidence>
<dbReference type="InterPro" id="IPR013785">
    <property type="entry name" value="Aldolase_TIM"/>
</dbReference>
<sequence>MLLVRSQHYLCRFTKSMIHSRSITSSTLYVHWPYCRKRCTYCNFNKYISNSVDHDRMKTCLIKEASTLISQSRAQVITSVFFGGGTPSLAEPATFQSLIESVARDNVLSEDAEISMEVNPTAFQAHQLKDFKEAGINRVSIGVQTLKSNGLNILGRDHSVQESLNCLEAASTLFPRKVSLDLIFGWPGQTMDMWIEELKQLQSLSVHTMTCQILHVCDKHLSLYQLTVEKGTQLYSQVQSGKLQVADTGLSEDMYLHAVQFLEQNGFERYEISNFAKEGQYCQHNMSYWNGGEYIGVGPGAHGRFQPNGKYEREARIQTLSPEAWMKEVEIRGHGTRSIVPLSLHERLEELLVVGLRTKWGISHKAWSLLCPNQSLAALTQYTEFQQYFDSGLLEINSSGLRASNEGMNIIDTIIVDSTVPPQQWYCLQHCVHHSRQSLKLSWSAAVFQVDSVLPEPCHIKSVDDLAPQLTAWYDVCDWGP</sequence>
<dbReference type="SFLD" id="SFLDF00288">
    <property type="entry name" value="HemN-like__clustered_with_nucl"/>
    <property type="match status" value="1"/>
</dbReference>
<dbReference type="CDD" id="cd01335">
    <property type="entry name" value="Radical_SAM"/>
    <property type="match status" value="1"/>
</dbReference>
<dbReference type="PROSITE" id="PS51918">
    <property type="entry name" value="RADICAL_SAM"/>
    <property type="match status" value="1"/>
</dbReference>
<organism evidence="12 13">
    <name type="scientific">Elysia crispata</name>
    <name type="common">lettuce slug</name>
    <dbReference type="NCBI Taxonomy" id="231223"/>
    <lineage>
        <taxon>Eukaryota</taxon>
        <taxon>Metazoa</taxon>
        <taxon>Spiralia</taxon>
        <taxon>Lophotrochozoa</taxon>
        <taxon>Mollusca</taxon>
        <taxon>Gastropoda</taxon>
        <taxon>Heterobranchia</taxon>
        <taxon>Euthyneura</taxon>
        <taxon>Panpulmonata</taxon>
        <taxon>Sacoglossa</taxon>
        <taxon>Placobranchoidea</taxon>
        <taxon>Plakobranchidae</taxon>
        <taxon>Elysia</taxon>
    </lineage>
</organism>
<evidence type="ECO:0000256" key="3">
    <source>
        <dbReference type="ARBA" id="ARBA00022617"/>
    </source>
</evidence>
<reference evidence="12" key="1">
    <citation type="journal article" date="2023" name="G3 (Bethesda)">
        <title>A reference genome for the long-term kleptoplast-retaining sea slug Elysia crispata morphotype clarki.</title>
        <authorList>
            <person name="Eastman K.E."/>
            <person name="Pendleton A.L."/>
            <person name="Shaikh M.A."/>
            <person name="Suttiyut T."/>
            <person name="Ogas R."/>
            <person name="Tomko P."/>
            <person name="Gavelis G."/>
            <person name="Widhalm J.R."/>
            <person name="Wisecaver J.H."/>
        </authorList>
    </citation>
    <scope>NUCLEOTIDE SEQUENCE</scope>
    <source>
        <strain evidence="12">ECLA1</strain>
    </source>
</reference>
<keyword evidence="3" id="KW-0349">Heme</keyword>
<dbReference type="InterPro" id="IPR007197">
    <property type="entry name" value="rSAM"/>
</dbReference>
<comment type="function">
    <text evidence="10">May be a heme chaperone, appears to bind heme. Homologous bacterial proteins do not have oxygen-independent coproporphyrinogen-III oxidase activity. Binds 1 [4Fe-4S] cluster. The cluster is coordinated with 3 cysteines and an exchangeable S-adenosyl-L-methionine.</text>
</comment>
<protein>
    <recommendedName>
        <fullName evidence="2">Radical S-adenosyl methionine domain-containing protein 1, mitochondrial</fullName>
    </recommendedName>
    <alternativeName>
        <fullName evidence="9">Putative heme chaperone</fullName>
    </alternativeName>
</protein>
<keyword evidence="13" id="KW-1185">Reference proteome</keyword>
<evidence type="ECO:0000256" key="5">
    <source>
        <dbReference type="ARBA" id="ARBA00022723"/>
    </source>
</evidence>
<evidence type="ECO:0000256" key="1">
    <source>
        <dbReference type="ARBA" id="ARBA00006100"/>
    </source>
</evidence>
<dbReference type="NCBIfam" id="TIGR00539">
    <property type="entry name" value="hemN_rel"/>
    <property type="match status" value="1"/>
</dbReference>
<dbReference type="EMBL" id="JAWDGP010003365">
    <property type="protein sequence ID" value="KAK3775025.1"/>
    <property type="molecule type" value="Genomic_DNA"/>
</dbReference>
<comment type="similarity">
    <text evidence="1">Belongs to the anaerobic coproporphyrinogen-III oxidase family. HemW subfamily.</text>
</comment>
<keyword evidence="4" id="KW-0949">S-adenosyl-L-methionine</keyword>
<dbReference type="SMART" id="SM00729">
    <property type="entry name" value="Elp3"/>
    <property type="match status" value="1"/>
</dbReference>
<dbReference type="Gene3D" id="3.20.20.70">
    <property type="entry name" value="Aldolase class I"/>
    <property type="match status" value="1"/>
</dbReference>
<dbReference type="InterPro" id="IPR006638">
    <property type="entry name" value="Elp3/MiaA/NifB-like_rSAM"/>
</dbReference>
<dbReference type="SUPFAM" id="SSF102114">
    <property type="entry name" value="Radical SAM enzymes"/>
    <property type="match status" value="1"/>
</dbReference>
<keyword evidence="8" id="KW-0143">Chaperone</keyword>
<comment type="caution">
    <text evidence="12">The sequence shown here is derived from an EMBL/GenBank/DDBJ whole genome shotgun (WGS) entry which is preliminary data.</text>
</comment>
<evidence type="ECO:0000256" key="7">
    <source>
        <dbReference type="ARBA" id="ARBA00023014"/>
    </source>
</evidence>
<dbReference type="Proteomes" id="UP001283361">
    <property type="component" value="Unassembled WGS sequence"/>
</dbReference>
<name>A0AAE0ZT05_9GAST</name>
<dbReference type="GO" id="GO:0051539">
    <property type="term" value="F:4 iron, 4 sulfur cluster binding"/>
    <property type="evidence" value="ECO:0007669"/>
    <property type="project" value="InterPro"/>
</dbReference>